<sequence length="68" mass="7723">MNNKQPDPEMIKRHVAKLREVVRQYDALNILLDKAIAQAEEDIRNSPLTAYRLGKANSVTTKENLSDS</sequence>
<comment type="caution">
    <text evidence="1">The sequence shown here is derived from an EMBL/GenBank/DDBJ whole genome shotgun (WGS) entry which is preliminary data.</text>
</comment>
<protein>
    <submittedName>
        <fullName evidence="1">Uncharacterized protein</fullName>
    </submittedName>
</protein>
<name>A0ABV4X3Z3_9CYAN</name>
<dbReference type="EMBL" id="JBHFNQ010000065">
    <property type="protein sequence ID" value="MFB2876943.1"/>
    <property type="molecule type" value="Genomic_DNA"/>
</dbReference>
<gene>
    <name evidence="1" type="ORF">ACE1CC_08605</name>
</gene>
<dbReference type="RefSeq" id="WP_413270059.1">
    <property type="nucleotide sequence ID" value="NZ_JBHFNQ010000065.1"/>
</dbReference>
<dbReference type="Proteomes" id="UP001576774">
    <property type="component" value="Unassembled WGS sequence"/>
</dbReference>
<evidence type="ECO:0000313" key="2">
    <source>
        <dbReference type="Proteomes" id="UP001576774"/>
    </source>
</evidence>
<reference evidence="1 2" key="1">
    <citation type="submission" date="2024-09" db="EMBL/GenBank/DDBJ databases">
        <title>Floridaenema gen nov. (Aerosakkonemataceae, Aerosakkonematales ord. nov., Cyanobacteria) from benthic tropical and subtropical fresh waters, with the description of four new species.</title>
        <authorList>
            <person name="Moretto J.A."/>
            <person name="Berthold D.E."/>
            <person name="Lefler F.W."/>
            <person name="Huang I.-S."/>
            <person name="Laughinghouse H. IV."/>
        </authorList>
    </citation>
    <scope>NUCLEOTIDE SEQUENCE [LARGE SCALE GENOMIC DNA]</scope>
    <source>
        <strain evidence="1 2">BLCC-F46</strain>
    </source>
</reference>
<evidence type="ECO:0000313" key="1">
    <source>
        <dbReference type="EMBL" id="MFB2876943.1"/>
    </source>
</evidence>
<proteinExistence type="predicted"/>
<keyword evidence="2" id="KW-1185">Reference proteome</keyword>
<organism evidence="1 2">
    <name type="scientific">Floridaenema aerugineum BLCC-F46</name>
    <dbReference type="NCBI Taxonomy" id="3153654"/>
    <lineage>
        <taxon>Bacteria</taxon>
        <taxon>Bacillati</taxon>
        <taxon>Cyanobacteriota</taxon>
        <taxon>Cyanophyceae</taxon>
        <taxon>Oscillatoriophycideae</taxon>
        <taxon>Aerosakkonematales</taxon>
        <taxon>Aerosakkonemataceae</taxon>
        <taxon>Floridanema</taxon>
        <taxon>Floridanema aerugineum</taxon>
    </lineage>
</organism>
<accession>A0ABV4X3Z3</accession>